<feature type="compositionally biased region" description="Polar residues" evidence="1">
    <location>
        <begin position="1417"/>
        <end position="1433"/>
    </location>
</feature>
<feature type="compositionally biased region" description="Polar residues" evidence="1">
    <location>
        <begin position="1194"/>
        <end position="1225"/>
    </location>
</feature>
<feature type="compositionally biased region" description="Basic and acidic residues" evidence="1">
    <location>
        <begin position="256"/>
        <end position="266"/>
    </location>
</feature>
<feature type="compositionally biased region" description="Polar residues" evidence="1">
    <location>
        <begin position="956"/>
        <end position="1000"/>
    </location>
</feature>
<feature type="region of interest" description="Disordered" evidence="1">
    <location>
        <begin position="1194"/>
        <end position="1232"/>
    </location>
</feature>
<reference evidence="2" key="1">
    <citation type="submission" date="2021-10" db="EMBL/GenBank/DDBJ databases">
        <title>Tropical sea cucumber genome reveals ecological adaptation and Cuvierian tubules defense mechanism.</title>
        <authorList>
            <person name="Chen T."/>
        </authorList>
    </citation>
    <scope>NUCLEOTIDE SEQUENCE</scope>
    <source>
        <strain evidence="2">Nanhai2018</strain>
        <tissue evidence="2">Muscle</tissue>
    </source>
</reference>
<keyword evidence="3" id="KW-1185">Reference proteome</keyword>
<feature type="compositionally biased region" description="Basic and acidic residues" evidence="1">
    <location>
        <begin position="1405"/>
        <end position="1415"/>
    </location>
</feature>
<feature type="compositionally biased region" description="Polar residues" evidence="1">
    <location>
        <begin position="1441"/>
        <end position="1452"/>
    </location>
</feature>
<organism evidence="2 3">
    <name type="scientific">Holothuria leucospilota</name>
    <name type="common">Black long sea cucumber</name>
    <name type="synonym">Mertensiothuria leucospilota</name>
    <dbReference type="NCBI Taxonomy" id="206669"/>
    <lineage>
        <taxon>Eukaryota</taxon>
        <taxon>Metazoa</taxon>
        <taxon>Echinodermata</taxon>
        <taxon>Eleutherozoa</taxon>
        <taxon>Echinozoa</taxon>
        <taxon>Holothuroidea</taxon>
        <taxon>Aspidochirotacea</taxon>
        <taxon>Aspidochirotida</taxon>
        <taxon>Holothuriidae</taxon>
        <taxon>Holothuria</taxon>
    </lineage>
</organism>
<feature type="compositionally biased region" description="Polar residues" evidence="1">
    <location>
        <begin position="1960"/>
        <end position="1980"/>
    </location>
</feature>
<feature type="compositionally biased region" description="Polar residues" evidence="1">
    <location>
        <begin position="1994"/>
        <end position="2006"/>
    </location>
</feature>
<feature type="region of interest" description="Disordered" evidence="1">
    <location>
        <begin position="1925"/>
        <end position="2056"/>
    </location>
</feature>
<protein>
    <submittedName>
        <fullName evidence="2">Uncharacterized protein</fullName>
    </submittedName>
</protein>
<feature type="compositionally biased region" description="Polar residues" evidence="1">
    <location>
        <begin position="896"/>
        <end position="906"/>
    </location>
</feature>
<proteinExistence type="predicted"/>
<feature type="region of interest" description="Disordered" evidence="1">
    <location>
        <begin position="1745"/>
        <end position="1784"/>
    </location>
</feature>
<comment type="caution">
    <text evidence="2">The sequence shown here is derived from an EMBL/GenBank/DDBJ whole genome shotgun (WGS) entry which is preliminary data.</text>
</comment>
<sequence>MSKRQRSHTSEDADGTCKGKRLSAACGRPGSAITSPLLTLSESSQSDNEVDIVWGHSPPPLNLNLHTTPGPKTRRKSDYTNKDIADMIECIHSRNSSQQSPTISTPPLLGLWMQGRQDVEKTPVGAKGHRLSRKLPSRKPSTEAWASLAKDLHMLAEASKDFPLSQQPAVPQPAVPPEGDSEDILVCQTYESLHTKDAPECQNVSLVTPERFPPNQNDRTSEDSPMAELWGDDSWFETDSVVRIATQLEEQEASKKLEGADIDAHSTVRGNNVPQTMESSGKNLDTNKDKNALNGFTPAVRNTNVSSVSHSNHQFTSPPNCRRLSRKQMFQKPSECNLKKENSTKGRASFRFSTSKESVGLKKEGPQQFLKQGNHLEEANSLKLDKGGNNKAKEASVVKTGRNQFVKDVRNDISGKNTHAETANLSFVSNTKTASASSAVIGNSNKTFEPAEEVLDDCNESMDLFEASIIDEEVERTVRVQENSRSNEGHLNFQHTRKGAVPVDNTNKLDSDLPSDLSFIDEELLAAVELEEMHWEEISSQHGNEVVETSKTRCTDNGTNQHSFMVPHPVKSAGSAATGNASNQTVALTLGKRLQSSQFSFKSSQKNSQKGVKQVVEEHTSAKNTGISLSTQQMKSPVHPIVDHNNRMNQISGKHEKCVNQFSAAATDKKGGKRFERIKPLQFSSSQSVQFQQKKSAAKVENNLSIQNVKLVPTTLNSQVSIQSSNFSPFKAPVSSQFVKSTTSESQERVFRTDSLAPSEKDIASATLMKKQIIQPAKSSKDTISLAKKDSCTTTGTSHPVCSSVGKKLSETVSSSNGSNAVQPSSGSRDTFQLGKNLPERRKYGQTSTHLSQFQSGSKDRKSEKTSNSSMSHSRIRLRDENNSDNSFISRYPGEKTNQFQTKPSHTNILSVNQVTSNSDFNSSAFSQVSSQFSSSSQVKCNETCSEVTPSPVFTTNTVRPPVTANSGTVTANSGTVTQPPETGTSWSVLSRHSTDNSKTLQRKAKGKEMFSAGTLNAKSLHHNQFSQFSKAKKEHLVLDNLSEGESFLTSEDHLKEDSVCTFKGIKERLKETVQHNHVTVSDGSHISNFGQKTSSQFVQAGHVRSQSSPLANKRKPVLTTVTNVYANDVKQSIVPGCAKQFSRVSRTSSAPNGVLVSFQNEKNECAETRKDSNLKSSQKTGVIVNLSNIVKTSQGNSNESTLKSQNQLQQPRTNTVTITPSQGPKTRRKSDYTNKDIADMIECIHSRNSSQQSPTISTPPLLGLWMQGRQDVEKTPVGAKGQRLSRKLPSRKPSTEAWASLAKDLHMLAEASKDFPLSQQPAVPPEGDSEDTLVCQTYESLHTKDAPECRNVSLVTPERFPPNQNDRTSEDSPMAELWGDDSWFETDSVVRIATQLEEQEASKKLEGADIDAHSTVRGNNVPQTMESSGKNLDSNKDKNSLNGFTPAVRNTNVSSVSHSNHQFTSPPNCRRLSRKQMFQKPSECNLKKENSTKGRASFRFSASKESVGPKKEGPQQFLKQGNHLEEANSLKLDKGGNNKAKEASVVKTGRNQFVKDVRNDTSGKNTHAETANLSFVANTKTASASSAVIGNSNKTFEPAEEVLDDCNESMDLFEASIIDEEVERTVRGQENSRSNKGHLNFQHTRKGAVPLDNTNKLESDLPSDLSFIDEELLAAVELEEMHWEEISSQHGNEVVKTSKTRCTDNGTNQHSFTVPHPVKSAGSSATGNASNQTVAPTLGKRLQSSQFSFKSSQKNSQKGVKQVVQEHTSAKNTGISPSTQQMKSPVHPIVDHNNRMNQISGKHEKCVNQFSAAATNKKGGKQFERIKPLQFSSSQSEQFQQKKSAAKVENNLSIQNVKLVPTTLNSQVSIQSSNFSPFKAPVSSQFVKSTTSESQERVFRTDSLAPSEKDIASANLMKKQIIQPAKSSKDPISLAKKDSCTTTGTSHAVCSSVGKKVSETVSSSNGSNAVQPSSGSRDTFQLGENLPERRKYGQTSTHLSQFQSGSKDRKSEKTFNSSMSHSRISLRDENKSDNSFISRNPGVKTSNQFQTKPSHTNILSVNQVTSNSDLNSSAFSQVSSQFSSSSQVKCNDTCSEVTPSPVFTINTVRPPVTANSGTVTQPPETGTSWSVLNRYSTDNSKTLQRKAKGKEMFSAGTLNAKSLHHNQFSQFSKAKKEHLVLDNLSEGESFLTSEDHLKDDSVCTFQGIKEGLKETVQHNHVTVSDGSHISNFGQKTSSQFIQAGHVRSQSSPLANKSKPVLTTVTNVYANDVKQSMVPGCAKQFSRVSRTSSAPNGVLVSFQNEKNECAETRKDSNLKSSQKTGVVVNLSTIVKTSQGSSNEFIWKSQNQLQQPRTNTVTITPSQDKRPCSQEQIEQKRREALARKKRRENLIGNHSMNLRERTIIKK</sequence>
<feature type="region of interest" description="Disordered" evidence="1">
    <location>
        <begin position="1490"/>
        <end position="1516"/>
    </location>
</feature>
<feature type="region of interest" description="Disordered" evidence="1">
    <location>
        <begin position="956"/>
        <end position="1004"/>
    </location>
</feature>
<feature type="region of interest" description="Disordered" evidence="1">
    <location>
        <begin position="256"/>
        <end position="321"/>
    </location>
</feature>
<dbReference type="Proteomes" id="UP001152320">
    <property type="component" value="Chromosome 3"/>
</dbReference>
<feature type="compositionally biased region" description="Polar residues" evidence="1">
    <location>
        <begin position="32"/>
        <end position="47"/>
    </location>
</feature>
<feature type="compositionally biased region" description="Low complexity" evidence="1">
    <location>
        <begin position="1745"/>
        <end position="1759"/>
    </location>
</feature>
<feature type="compositionally biased region" description="Basic residues" evidence="1">
    <location>
        <begin position="127"/>
        <end position="137"/>
    </location>
</feature>
<feature type="region of interest" description="Disordered" evidence="1">
    <location>
        <begin position="201"/>
        <end position="229"/>
    </location>
</feature>
<feature type="compositionally biased region" description="Polar residues" evidence="1">
    <location>
        <begin position="2015"/>
        <end position="2024"/>
    </location>
</feature>
<feature type="region of interest" description="Disordered" evidence="1">
    <location>
        <begin position="1276"/>
        <end position="1298"/>
    </location>
</feature>
<feature type="region of interest" description="Disordered" evidence="1">
    <location>
        <begin position="1"/>
        <end position="78"/>
    </location>
</feature>
<feature type="compositionally biased region" description="Polar residues" evidence="1">
    <location>
        <begin position="2034"/>
        <end position="2056"/>
    </location>
</feature>
<feature type="compositionally biased region" description="Polar residues" evidence="1">
    <location>
        <begin position="845"/>
        <end position="857"/>
    </location>
</feature>
<evidence type="ECO:0000313" key="2">
    <source>
        <dbReference type="EMBL" id="KAJ8045934.1"/>
    </source>
</evidence>
<feature type="compositionally biased region" description="Polar residues" evidence="1">
    <location>
        <begin position="811"/>
        <end position="831"/>
    </location>
</feature>
<feature type="compositionally biased region" description="Polar residues" evidence="1">
    <location>
        <begin position="268"/>
        <end position="284"/>
    </location>
</feature>
<feature type="compositionally biased region" description="Polar residues" evidence="1">
    <location>
        <begin position="1941"/>
        <end position="1950"/>
    </location>
</feature>
<feature type="region of interest" description="Disordered" evidence="1">
    <location>
        <begin position="1405"/>
        <end position="1470"/>
    </location>
</feature>
<feature type="region of interest" description="Disordered" evidence="1">
    <location>
        <begin position="121"/>
        <end position="142"/>
    </location>
</feature>
<feature type="compositionally biased region" description="Low complexity" evidence="1">
    <location>
        <begin position="1453"/>
        <end position="1462"/>
    </location>
</feature>
<evidence type="ECO:0000313" key="3">
    <source>
        <dbReference type="Proteomes" id="UP001152320"/>
    </source>
</evidence>
<gene>
    <name evidence="2" type="ORF">HOLleu_09055</name>
</gene>
<feature type="compositionally biased region" description="Low complexity" evidence="1">
    <location>
        <begin position="304"/>
        <end position="313"/>
    </location>
</feature>
<evidence type="ECO:0000256" key="1">
    <source>
        <dbReference type="SAM" id="MobiDB-lite"/>
    </source>
</evidence>
<feature type="compositionally biased region" description="Low complexity" evidence="1">
    <location>
        <begin position="62"/>
        <end position="71"/>
    </location>
</feature>
<dbReference type="EMBL" id="JAIZAY010000003">
    <property type="protein sequence ID" value="KAJ8045934.1"/>
    <property type="molecule type" value="Genomic_DNA"/>
</dbReference>
<name>A0A9Q1CK47_HOLLE</name>
<feature type="compositionally biased region" description="Basic and acidic residues" evidence="1">
    <location>
        <begin position="8"/>
        <end position="17"/>
    </location>
</feature>
<feature type="region of interest" description="Disordered" evidence="1">
    <location>
        <begin position="775"/>
        <end position="906"/>
    </location>
</feature>
<feature type="compositionally biased region" description="Polar residues" evidence="1">
    <location>
        <begin position="792"/>
        <end position="801"/>
    </location>
</feature>
<feature type="region of interest" description="Disordered" evidence="1">
    <location>
        <begin position="1356"/>
        <end position="1375"/>
    </location>
</feature>
<feature type="region of interest" description="Disordered" evidence="1">
    <location>
        <begin position="1628"/>
        <end position="1656"/>
    </location>
</feature>
<feature type="compositionally biased region" description="Polar residues" evidence="1">
    <location>
        <begin position="1766"/>
        <end position="1784"/>
    </location>
</feature>
<accession>A0A9Q1CK47</accession>
<dbReference type="OrthoDB" id="10687385at2759"/>